<accession>A0A150G7K7</accession>
<dbReference type="InterPro" id="IPR052239">
    <property type="entry name" value="Ser/Thr-specific_kinases"/>
</dbReference>
<evidence type="ECO:0000256" key="9">
    <source>
        <dbReference type="PROSITE-ProRule" id="PRU10141"/>
    </source>
</evidence>
<dbReference type="PROSITE" id="PS50011">
    <property type="entry name" value="PROTEIN_KINASE_DOM"/>
    <property type="match status" value="1"/>
</dbReference>
<dbReference type="AlphaFoldDB" id="A0A150G7K7"/>
<evidence type="ECO:0000256" key="4">
    <source>
        <dbReference type="ARBA" id="ARBA00022741"/>
    </source>
</evidence>
<protein>
    <recommendedName>
        <fullName evidence="1">non-specific serine/threonine protein kinase</fullName>
        <ecNumber evidence="1">2.7.11.1</ecNumber>
    </recommendedName>
</protein>
<evidence type="ECO:0000256" key="10">
    <source>
        <dbReference type="SAM" id="MobiDB-lite"/>
    </source>
</evidence>
<name>A0A150G7K7_GONPE</name>
<dbReference type="PANTHER" id="PTHR45998">
    <property type="entry name" value="SERINE/THREONINE-PROTEIN KINASE 16"/>
    <property type="match status" value="1"/>
</dbReference>
<sequence>MNYGQILSDCWSFGSSYLPAFGCGLPLSLAALLPGFGAGEVINLRDRRFRVLQKLGEGGYAVVYLVAELSSIAHPHPDPELRALKKVLVQSNEHLEAVAREIRIHAAVQHHPHVLPLLDCCCPGDGSAANGDDSSADVGSGTGGGGGSGGSGLTAAVAGAQDIRISLPGAAFDRGASSGGVRGGDGGGGEGGDGVACFLFPVYRDGTLAAELAALRDRGELLPTREVLALFIQLLKAARHIHSLGFAHRYRCVLMDFGSARSRTVELPSRPAALALQEDAEAHCSAPYRAPELFDAPSPGALDLAAADVWALGASLFEIMYGEPPFARAMNAGGGSLALAVLNCAIGWPRPPAPAYPQQLHDLVTAAMAAEPAARPSAEQLAATVDALMQQPLPDAASQS</sequence>
<dbReference type="InterPro" id="IPR000719">
    <property type="entry name" value="Prot_kinase_dom"/>
</dbReference>
<keyword evidence="13" id="KW-1185">Reference proteome</keyword>
<dbReference type="PROSITE" id="PS00107">
    <property type="entry name" value="PROTEIN_KINASE_ATP"/>
    <property type="match status" value="1"/>
</dbReference>
<evidence type="ECO:0000256" key="3">
    <source>
        <dbReference type="ARBA" id="ARBA00022679"/>
    </source>
</evidence>
<keyword evidence="5" id="KW-0418">Kinase</keyword>
<evidence type="ECO:0000259" key="11">
    <source>
        <dbReference type="PROSITE" id="PS50011"/>
    </source>
</evidence>
<gene>
    <name evidence="12" type="ORF">GPECTOR_51g739</name>
</gene>
<evidence type="ECO:0000256" key="1">
    <source>
        <dbReference type="ARBA" id="ARBA00012513"/>
    </source>
</evidence>
<feature type="region of interest" description="Disordered" evidence="10">
    <location>
        <begin position="131"/>
        <end position="151"/>
    </location>
</feature>
<dbReference type="Gene3D" id="3.30.200.20">
    <property type="entry name" value="Phosphorylase Kinase, domain 1"/>
    <property type="match status" value="1"/>
</dbReference>
<organism evidence="12 13">
    <name type="scientific">Gonium pectorale</name>
    <name type="common">Green alga</name>
    <dbReference type="NCBI Taxonomy" id="33097"/>
    <lineage>
        <taxon>Eukaryota</taxon>
        <taxon>Viridiplantae</taxon>
        <taxon>Chlorophyta</taxon>
        <taxon>core chlorophytes</taxon>
        <taxon>Chlorophyceae</taxon>
        <taxon>CS clade</taxon>
        <taxon>Chlamydomonadales</taxon>
        <taxon>Volvocaceae</taxon>
        <taxon>Gonium</taxon>
    </lineage>
</organism>
<dbReference type="InterPro" id="IPR017441">
    <property type="entry name" value="Protein_kinase_ATP_BS"/>
</dbReference>
<keyword evidence="6 9" id="KW-0067">ATP-binding</keyword>
<dbReference type="Pfam" id="PF00069">
    <property type="entry name" value="Pkinase"/>
    <property type="match status" value="1"/>
</dbReference>
<evidence type="ECO:0000256" key="8">
    <source>
        <dbReference type="ARBA" id="ARBA00048679"/>
    </source>
</evidence>
<evidence type="ECO:0000313" key="13">
    <source>
        <dbReference type="Proteomes" id="UP000075714"/>
    </source>
</evidence>
<comment type="caution">
    <text evidence="12">The sequence shown here is derived from an EMBL/GenBank/DDBJ whole genome shotgun (WGS) entry which is preliminary data.</text>
</comment>
<dbReference type="GO" id="GO:0005737">
    <property type="term" value="C:cytoplasm"/>
    <property type="evidence" value="ECO:0007669"/>
    <property type="project" value="TreeGrafter"/>
</dbReference>
<evidence type="ECO:0000313" key="12">
    <source>
        <dbReference type="EMBL" id="KXZ45753.1"/>
    </source>
</evidence>
<dbReference type="EMBL" id="LSYV01000052">
    <property type="protein sequence ID" value="KXZ45753.1"/>
    <property type="molecule type" value="Genomic_DNA"/>
</dbReference>
<reference evidence="13" key="1">
    <citation type="journal article" date="2016" name="Nat. Commun.">
        <title>The Gonium pectorale genome demonstrates co-option of cell cycle regulation during the evolution of multicellularity.</title>
        <authorList>
            <person name="Hanschen E.R."/>
            <person name="Marriage T.N."/>
            <person name="Ferris P.J."/>
            <person name="Hamaji T."/>
            <person name="Toyoda A."/>
            <person name="Fujiyama A."/>
            <person name="Neme R."/>
            <person name="Noguchi H."/>
            <person name="Minakuchi Y."/>
            <person name="Suzuki M."/>
            <person name="Kawai-Toyooka H."/>
            <person name="Smith D.R."/>
            <person name="Sparks H."/>
            <person name="Anderson J."/>
            <person name="Bakaric R."/>
            <person name="Luria V."/>
            <person name="Karger A."/>
            <person name="Kirschner M.W."/>
            <person name="Durand P.M."/>
            <person name="Michod R.E."/>
            <person name="Nozaki H."/>
            <person name="Olson B.J."/>
        </authorList>
    </citation>
    <scope>NUCLEOTIDE SEQUENCE [LARGE SCALE GENOMIC DNA]</scope>
    <source>
        <strain evidence="13">NIES-2863</strain>
    </source>
</reference>
<feature type="compositionally biased region" description="Gly residues" evidence="10">
    <location>
        <begin position="140"/>
        <end position="151"/>
    </location>
</feature>
<dbReference type="PANTHER" id="PTHR45998:SF2">
    <property type="entry name" value="SERINE_THREONINE-PROTEIN KINASE 16"/>
    <property type="match status" value="1"/>
</dbReference>
<evidence type="ECO:0000256" key="7">
    <source>
        <dbReference type="ARBA" id="ARBA00047899"/>
    </source>
</evidence>
<feature type="binding site" evidence="9">
    <location>
        <position position="85"/>
    </location>
    <ligand>
        <name>ATP</name>
        <dbReference type="ChEBI" id="CHEBI:30616"/>
    </ligand>
</feature>
<dbReference type="GO" id="GO:0004674">
    <property type="term" value="F:protein serine/threonine kinase activity"/>
    <property type="evidence" value="ECO:0007669"/>
    <property type="project" value="UniProtKB-KW"/>
</dbReference>
<comment type="catalytic activity">
    <reaction evidence="7">
        <text>L-threonyl-[protein] + ATP = O-phospho-L-threonyl-[protein] + ADP + H(+)</text>
        <dbReference type="Rhea" id="RHEA:46608"/>
        <dbReference type="Rhea" id="RHEA-COMP:11060"/>
        <dbReference type="Rhea" id="RHEA-COMP:11605"/>
        <dbReference type="ChEBI" id="CHEBI:15378"/>
        <dbReference type="ChEBI" id="CHEBI:30013"/>
        <dbReference type="ChEBI" id="CHEBI:30616"/>
        <dbReference type="ChEBI" id="CHEBI:61977"/>
        <dbReference type="ChEBI" id="CHEBI:456216"/>
        <dbReference type="EC" id="2.7.11.1"/>
    </reaction>
</comment>
<keyword evidence="4 9" id="KW-0547">Nucleotide-binding</keyword>
<keyword evidence="3" id="KW-0808">Transferase</keyword>
<feature type="domain" description="Protein kinase" evidence="11">
    <location>
        <begin position="49"/>
        <end position="389"/>
    </location>
</feature>
<dbReference type="Gene3D" id="1.10.510.10">
    <property type="entry name" value="Transferase(Phosphotransferase) domain 1"/>
    <property type="match status" value="1"/>
</dbReference>
<comment type="catalytic activity">
    <reaction evidence="8">
        <text>L-seryl-[protein] + ATP = O-phospho-L-seryl-[protein] + ADP + H(+)</text>
        <dbReference type="Rhea" id="RHEA:17989"/>
        <dbReference type="Rhea" id="RHEA-COMP:9863"/>
        <dbReference type="Rhea" id="RHEA-COMP:11604"/>
        <dbReference type="ChEBI" id="CHEBI:15378"/>
        <dbReference type="ChEBI" id="CHEBI:29999"/>
        <dbReference type="ChEBI" id="CHEBI:30616"/>
        <dbReference type="ChEBI" id="CHEBI:83421"/>
        <dbReference type="ChEBI" id="CHEBI:456216"/>
        <dbReference type="EC" id="2.7.11.1"/>
    </reaction>
</comment>
<evidence type="ECO:0000256" key="6">
    <source>
        <dbReference type="ARBA" id="ARBA00022840"/>
    </source>
</evidence>
<dbReference type="SUPFAM" id="SSF56112">
    <property type="entry name" value="Protein kinase-like (PK-like)"/>
    <property type="match status" value="1"/>
</dbReference>
<dbReference type="InterPro" id="IPR011009">
    <property type="entry name" value="Kinase-like_dom_sf"/>
</dbReference>
<dbReference type="GO" id="GO:0005524">
    <property type="term" value="F:ATP binding"/>
    <property type="evidence" value="ECO:0007669"/>
    <property type="project" value="UniProtKB-UniRule"/>
</dbReference>
<proteinExistence type="predicted"/>
<dbReference type="Proteomes" id="UP000075714">
    <property type="component" value="Unassembled WGS sequence"/>
</dbReference>
<evidence type="ECO:0000256" key="2">
    <source>
        <dbReference type="ARBA" id="ARBA00022527"/>
    </source>
</evidence>
<dbReference type="OrthoDB" id="248923at2759"/>
<keyword evidence="2" id="KW-0723">Serine/threonine-protein kinase</keyword>
<dbReference type="EC" id="2.7.11.1" evidence="1"/>
<evidence type="ECO:0000256" key="5">
    <source>
        <dbReference type="ARBA" id="ARBA00022777"/>
    </source>
</evidence>